<evidence type="ECO:0000313" key="4">
    <source>
        <dbReference type="RefSeq" id="XP_022110265.1"/>
    </source>
</evidence>
<proteinExistence type="predicted"/>
<organism evidence="3 4">
    <name type="scientific">Acanthaster planci</name>
    <name type="common">Crown-of-thorns starfish</name>
    <dbReference type="NCBI Taxonomy" id="133434"/>
    <lineage>
        <taxon>Eukaryota</taxon>
        <taxon>Metazoa</taxon>
        <taxon>Echinodermata</taxon>
        <taxon>Eleutherozoa</taxon>
        <taxon>Asterozoa</taxon>
        <taxon>Asteroidea</taxon>
        <taxon>Valvatacea</taxon>
        <taxon>Valvatida</taxon>
        <taxon>Acanthasteridae</taxon>
        <taxon>Acanthaster</taxon>
    </lineage>
</organism>
<feature type="region of interest" description="Disordered" evidence="1">
    <location>
        <begin position="78"/>
        <end position="113"/>
    </location>
</feature>
<feature type="transmembrane region" description="Helical" evidence="2">
    <location>
        <begin position="49"/>
        <end position="69"/>
    </location>
</feature>
<evidence type="ECO:0000256" key="2">
    <source>
        <dbReference type="SAM" id="Phobius"/>
    </source>
</evidence>
<dbReference type="Proteomes" id="UP000694845">
    <property type="component" value="Unplaced"/>
</dbReference>
<evidence type="ECO:0000313" key="3">
    <source>
        <dbReference type="Proteomes" id="UP000694845"/>
    </source>
</evidence>
<dbReference type="RefSeq" id="XP_022110265.1">
    <property type="nucleotide sequence ID" value="XM_022254573.1"/>
</dbReference>
<dbReference type="OrthoDB" id="10176605at2759"/>
<gene>
    <name evidence="4" type="primary">LOC110989883</name>
</gene>
<sequence>MAGQFKGTSGRSAHQNEHRSSPVSNKDSITSNLEVTSFMPITKMAPLRFTIGLVLHGLVMIPLYFVVVFSNGARGTVTRSGHGGSSEIGSGSPVAHYAGQARRNHSDDEQVRPNNACSAQDCLPYIRMQVTVVLTPEQRLEVQEKQPLVRRWLTANGHQSVRRDIPHGPIVTLTPAQRDQILAQYGDYFSRADELPTLRQSRSVQTQTNICPRQEHWEDLTLALTNDDELIQVVQFPETDDKQWILTERCTQNYCSFVSNCACSTNTRLVRAFVISLDQSVVARKFIKVYCCAAYKTN</sequence>
<dbReference type="GeneID" id="110989883"/>
<evidence type="ECO:0000256" key="1">
    <source>
        <dbReference type="SAM" id="MobiDB-lite"/>
    </source>
</evidence>
<keyword evidence="3" id="KW-1185">Reference proteome</keyword>
<dbReference type="SUPFAM" id="SSF57501">
    <property type="entry name" value="Cystine-knot cytokines"/>
    <property type="match status" value="1"/>
</dbReference>
<dbReference type="AlphaFoldDB" id="A0A8B7ZZV4"/>
<keyword evidence="2" id="KW-1133">Transmembrane helix</keyword>
<accession>A0A8B7ZZV4</accession>
<name>A0A8B7ZZV4_ACAPL</name>
<protein>
    <submittedName>
        <fullName evidence="4">Uncharacterized protein LOC110989883</fullName>
    </submittedName>
</protein>
<feature type="region of interest" description="Disordered" evidence="1">
    <location>
        <begin position="1"/>
        <end position="28"/>
    </location>
</feature>
<feature type="compositionally biased region" description="Polar residues" evidence="1">
    <location>
        <begin position="1"/>
        <end position="13"/>
    </location>
</feature>
<dbReference type="KEGG" id="aplc:110989883"/>
<keyword evidence="2" id="KW-0812">Transmembrane</keyword>
<dbReference type="InterPro" id="IPR029034">
    <property type="entry name" value="Cystine-knot_cytokine"/>
</dbReference>
<keyword evidence="2" id="KW-0472">Membrane</keyword>
<reference evidence="4" key="1">
    <citation type="submission" date="2025-08" db="UniProtKB">
        <authorList>
            <consortium name="RefSeq"/>
        </authorList>
    </citation>
    <scope>IDENTIFICATION</scope>
</reference>